<dbReference type="InterPro" id="IPR001387">
    <property type="entry name" value="Cro/C1-type_HTH"/>
</dbReference>
<protein>
    <submittedName>
        <fullName evidence="2">XRE family transcriptional regulator</fullName>
    </submittedName>
</protein>
<keyword evidence="3" id="KW-1185">Reference proteome</keyword>
<dbReference type="Pfam" id="PF13443">
    <property type="entry name" value="HTH_26"/>
    <property type="match status" value="1"/>
</dbReference>
<gene>
    <name evidence="2" type="ORF">AF332_07190</name>
</gene>
<proteinExistence type="predicted"/>
<name>A0A0M0GB08_SPOGL</name>
<reference evidence="3" key="1">
    <citation type="submission" date="2015-07" db="EMBL/GenBank/DDBJ databases">
        <title>Fjat-10036 dsm4.</title>
        <authorList>
            <person name="Liu B."/>
            <person name="Wang J."/>
            <person name="Zhu Y."/>
            <person name="Liu G."/>
            <person name="Chen Q."/>
            <person name="Chen Z."/>
            <person name="Lan J."/>
            <person name="Che J."/>
            <person name="Ge C."/>
            <person name="Shi H."/>
            <person name="Pan Z."/>
            <person name="Liu X."/>
        </authorList>
    </citation>
    <scope>NUCLEOTIDE SEQUENCE [LARGE SCALE GENOMIC DNA]</scope>
    <source>
        <strain evidence="3">DSM 4</strain>
    </source>
</reference>
<dbReference type="AlphaFoldDB" id="A0A0M0GB08"/>
<dbReference type="SUPFAM" id="SSF47413">
    <property type="entry name" value="lambda repressor-like DNA-binding domains"/>
    <property type="match status" value="1"/>
</dbReference>
<accession>A0A0M0GB08</accession>
<dbReference type="Gene3D" id="1.10.260.40">
    <property type="entry name" value="lambda repressor-like DNA-binding domains"/>
    <property type="match status" value="1"/>
</dbReference>
<comment type="caution">
    <text evidence="2">The sequence shown here is derived from an EMBL/GenBank/DDBJ whole genome shotgun (WGS) entry which is preliminary data.</text>
</comment>
<dbReference type="RefSeq" id="WP_053433990.1">
    <property type="nucleotide sequence ID" value="NZ_LGUF01000007.1"/>
</dbReference>
<dbReference type="CDD" id="cd00093">
    <property type="entry name" value="HTH_XRE"/>
    <property type="match status" value="1"/>
</dbReference>
<evidence type="ECO:0000313" key="2">
    <source>
        <dbReference type="EMBL" id="KON86621.1"/>
    </source>
</evidence>
<dbReference type="EMBL" id="LGUF01000007">
    <property type="protein sequence ID" value="KON86621.1"/>
    <property type="molecule type" value="Genomic_DNA"/>
</dbReference>
<evidence type="ECO:0000313" key="3">
    <source>
        <dbReference type="Proteomes" id="UP000037109"/>
    </source>
</evidence>
<dbReference type="STRING" id="1459.AF332_07190"/>
<evidence type="ECO:0000259" key="1">
    <source>
        <dbReference type="PROSITE" id="PS50943"/>
    </source>
</evidence>
<dbReference type="PATRIC" id="fig|1459.3.peg.1545"/>
<dbReference type="PROSITE" id="PS50943">
    <property type="entry name" value="HTH_CROC1"/>
    <property type="match status" value="1"/>
</dbReference>
<dbReference type="SMART" id="SM00530">
    <property type="entry name" value="HTH_XRE"/>
    <property type="match status" value="1"/>
</dbReference>
<dbReference type="GO" id="GO:0003677">
    <property type="term" value="F:DNA binding"/>
    <property type="evidence" value="ECO:0007669"/>
    <property type="project" value="InterPro"/>
</dbReference>
<dbReference type="InterPro" id="IPR010982">
    <property type="entry name" value="Lambda_DNA-bd_dom_sf"/>
</dbReference>
<sequence length="67" mass="7913">MKFKCRLRVIFAEREIRQGDFAKKIGLSQAGMSAIVNNHALPSFPILYRISEELQMDFREIWIRVDE</sequence>
<organism evidence="2 3">
    <name type="scientific">Sporosarcina globispora</name>
    <name type="common">Bacillus globisporus</name>
    <dbReference type="NCBI Taxonomy" id="1459"/>
    <lineage>
        <taxon>Bacteria</taxon>
        <taxon>Bacillati</taxon>
        <taxon>Bacillota</taxon>
        <taxon>Bacilli</taxon>
        <taxon>Bacillales</taxon>
        <taxon>Caryophanaceae</taxon>
        <taxon>Sporosarcina</taxon>
    </lineage>
</organism>
<dbReference type="Proteomes" id="UP000037109">
    <property type="component" value="Unassembled WGS sequence"/>
</dbReference>
<feature type="domain" description="HTH cro/C1-type" evidence="1">
    <location>
        <begin position="7"/>
        <end position="61"/>
    </location>
</feature>
<dbReference type="OrthoDB" id="2680009at2"/>